<organism evidence="1 2">
    <name type="scientific">Hyphomonas adhaerens MHS-3</name>
    <dbReference type="NCBI Taxonomy" id="1280949"/>
    <lineage>
        <taxon>Bacteria</taxon>
        <taxon>Pseudomonadati</taxon>
        <taxon>Pseudomonadota</taxon>
        <taxon>Alphaproteobacteria</taxon>
        <taxon>Hyphomonadales</taxon>
        <taxon>Hyphomonadaceae</taxon>
        <taxon>Hyphomonas</taxon>
    </lineage>
</organism>
<dbReference type="OrthoDB" id="7619443at2"/>
<reference evidence="1 2" key="1">
    <citation type="journal article" date="2014" name="Antonie Van Leeuwenhoek">
        <title>Hyphomonas beringensis sp. nov. and Hyphomonas chukchiensis sp. nov., isolated from surface seawater of the Bering Sea and Chukchi Sea.</title>
        <authorList>
            <person name="Li C."/>
            <person name="Lai Q."/>
            <person name="Li G."/>
            <person name="Dong C."/>
            <person name="Wang J."/>
            <person name="Liao Y."/>
            <person name="Shao Z."/>
        </authorList>
    </citation>
    <scope>NUCLEOTIDE SEQUENCE [LARGE SCALE GENOMIC DNA]</scope>
    <source>
        <strain evidence="1 2">MHS-3</strain>
    </source>
</reference>
<dbReference type="PATRIC" id="fig|1280949.3.peg.1954"/>
<dbReference type="RefSeq" id="WP_035570740.1">
    <property type="nucleotide sequence ID" value="NZ_ARYH01000001.1"/>
</dbReference>
<protein>
    <submittedName>
        <fullName evidence="1">Uncharacterized protein</fullName>
    </submittedName>
</protein>
<gene>
    <name evidence="1" type="ORF">HAD_09565</name>
</gene>
<proteinExistence type="predicted"/>
<comment type="caution">
    <text evidence="1">The sequence shown here is derived from an EMBL/GenBank/DDBJ whole genome shotgun (WGS) entry which is preliminary data.</text>
</comment>
<dbReference type="Proteomes" id="UP000027446">
    <property type="component" value="Unassembled WGS sequence"/>
</dbReference>
<accession>A0A069E7G2</accession>
<dbReference type="AlphaFoldDB" id="A0A069E7G2"/>
<keyword evidence="2" id="KW-1185">Reference proteome</keyword>
<evidence type="ECO:0000313" key="2">
    <source>
        <dbReference type="Proteomes" id="UP000027446"/>
    </source>
</evidence>
<evidence type="ECO:0000313" key="1">
    <source>
        <dbReference type="EMBL" id="KCZ85924.1"/>
    </source>
</evidence>
<sequence>MALILSGMDETGDFFSGAVNTARDVLAELVTRAGLHLRPEILSRGMARQCRVRLSFLMNYIRQLIFLMAAGMIDTLPPVKPQAGATRTMLPDGVEDVTASFVAASGPRPWRFALAPAQYVPMPDMPEIPGRLARDDVPAGRFIEQVIVLGGILADPAPHAKRMARALRRWRTAGEMAPVSLQAVPRFRAGRLAESFAQVLSVRLNDALAVAWNDTG</sequence>
<dbReference type="EMBL" id="ARYH01000001">
    <property type="protein sequence ID" value="KCZ85924.1"/>
    <property type="molecule type" value="Genomic_DNA"/>
</dbReference>
<name>A0A069E7G2_9PROT</name>